<gene>
    <name evidence="1" type="ORF">AVEN_237277_1</name>
    <name evidence="2" type="ORF">AVEN_6579_1</name>
</gene>
<keyword evidence="3" id="KW-1185">Reference proteome</keyword>
<dbReference type="AlphaFoldDB" id="A0A4Y2R8K9"/>
<sequence length="125" mass="13676">MAPRAIFKPLCNRNPGWPVVKATVKAKNRTTAQLHSKQVRKSCAEKLDKTKVEQRSNGLSFHEFRPRFALFPVVGAGRIDVARGPVSSSVVSRVLVVNSSRIKEPASVHSSAAETFAKPRAVRTA</sequence>
<proteinExistence type="predicted"/>
<protein>
    <submittedName>
        <fullName evidence="2">Uncharacterized protein</fullName>
    </submittedName>
</protein>
<dbReference type="EMBL" id="BGPR01016173">
    <property type="protein sequence ID" value="GBN72104.1"/>
    <property type="molecule type" value="Genomic_DNA"/>
</dbReference>
<dbReference type="EMBL" id="BGPR01016167">
    <property type="protein sequence ID" value="GBN72081.1"/>
    <property type="molecule type" value="Genomic_DNA"/>
</dbReference>
<comment type="caution">
    <text evidence="2">The sequence shown here is derived from an EMBL/GenBank/DDBJ whole genome shotgun (WGS) entry which is preliminary data.</text>
</comment>
<evidence type="ECO:0000313" key="1">
    <source>
        <dbReference type="EMBL" id="GBN72081.1"/>
    </source>
</evidence>
<evidence type="ECO:0000313" key="3">
    <source>
        <dbReference type="Proteomes" id="UP000499080"/>
    </source>
</evidence>
<accession>A0A4Y2R8K9</accession>
<organism evidence="2 3">
    <name type="scientific">Araneus ventricosus</name>
    <name type="common">Orbweaver spider</name>
    <name type="synonym">Epeira ventricosa</name>
    <dbReference type="NCBI Taxonomy" id="182803"/>
    <lineage>
        <taxon>Eukaryota</taxon>
        <taxon>Metazoa</taxon>
        <taxon>Ecdysozoa</taxon>
        <taxon>Arthropoda</taxon>
        <taxon>Chelicerata</taxon>
        <taxon>Arachnida</taxon>
        <taxon>Araneae</taxon>
        <taxon>Araneomorphae</taxon>
        <taxon>Entelegynae</taxon>
        <taxon>Araneoidea</taxon>
        <taxon>Araneidae</taxon>
        <taxon>Araneus</taxon>
    </lineage>
</organism>
<evidence type="ECO:0000313" key="2">
    <source>
        <dbReference type="EMBL" id="GBN72104.1"/>
    </source>
</evidence>
<name>A0A4Y2R8K9_ARAVE</name>
<dbReference type="Proteomes" id="UP000499080">
    <property type="component" value="Unassembled WGS sequence"/>
</dbReference>
<reference evidence="2 3" key="1">
    <citation type="journal article" date="2019" name="Sci. Rep.">
        <title>Orb-weaving spider Araneus ventricosus genome elucidates the spidroin gene catalogue.</title>
        <authorList>
            <person name="Kono N."/>
            <person name="Nakamura H."/>
            <person name="Ohtoshi R."/>
            <person name="Moran D.A.P."/>
            <person name="Shinohara A."/>
            <person name="Yoshida Y."/>
            <person name="Fujiwara M."/>
            <person name="Mori M."/>
            <person name="Tomita M."/>
            <person name="Arakawa K."/>
        </authorList>
    </citation>
    <scope>NUCLEOTIDE SEQUENCE [LARGE SCALE GENOMIC DNA]</scope>
</reference>